<evidence type="ECO:0000256" key="1">
    <source>
        <dbReference type="ARBA" id="ARBA00004141"/>
    </source>
</evidence>
<dbReference type="GO" id="GO:0022857">
    <property type="term" value="F:transmembrane transporter activity"/>
    <property type="evidence" value="ECO:0007669"/>
    <property type="project" value="InterPro"/>
</dbReference>
<evidence type="ECO:0000313" key="11">
    <source>
        <dbReference type="RefSeq" id="XP_033583363.1"/>
    </source>
</evidence>
<keyword evidence="4 7" id="KW-1133">Transmembrane helix</keyword>
<feature type="region of interest" description="Disordered" evidence="6">
    <location>
        <begin position="1"/>
        <end position="23"/>
    </location>
</feature>
<evidence type="ECO:0000256" key="4">
    <source>
        <dbReference type="ARBA" id="ARBA00022989"/>
    </source>
</evidence>
<keyword evidence="2" id="KW-0813">Transport</keyword>
<name>A0A6A6Z6R5_9PEZI</name>
<feature type="transmembrane region" description="Helical" evidence="7">
    <location>
        <begin position="202"/>
        <end position="223"/>
    </location>
</feature>
<dbReference type="RefSeq" id="XP_033583363.1">
    <property type="nucleotide sequence ID" value="XM_033724929.1"/>
</dbReference>
<feature type="transmembrane region" description="Helical" evidence="7">
    <location>
        <begin position="115"/>
        <end position="137"/>
    </location>
</feature>
<dbReference type="AlphaFoldDB" id="A0A6A6Z6R5"/>
<evidence type="ECO:0000256" key="2">
    <source>
        <dbReference type="ARBA" id="ARBA00022448"/>
    </source>
</evidence>
<comment type="subcellular location">
    <subcellularLocation>
        <location evidence="1">Membrane</location>
        <topology evidence="1">Multi-pass membrane protein</topology>
    </subcellularLocation>
</comment>
<feature type="transmembrane region" description="Helical" evidence="7">
    <location>
        <begin position="388"/>
        <end position="408"/>
    </location>
</feature>
<feature type="transmembrane region" description="Helical" evidence="7">
    <location>
        <begin position="451"/>
        <end position="472"/>
    </location>
</feature>
<dbReference type="Proteomes" id="UP000504636">
    <property type="component" value="Unplaced"/>
</dbReference>
<dbReference type="PANTHER" id="PTHR23501:SF109">
    <property type="entry name" value="MAJOR FACILITATOR SUPERFAMILY (MFS) PROFILE DOMAIN-CONTAINING PROTEIN-RELATED"/>
    <property type="match status" value="1"/>
</dbReference>
<keyword evidence="3 7" id="KW-0812">Transmembrane</keyword>
<evidence type="ECO:0000256" key="5">
    <source>
        <dbReference type="ARBA" id="ARBA00023136"/>
    </source>
</evidence>
<feature type="transmembrane region" description="Helical" evidence="7">
    <location>
        <begin position="279"/>
        <end position="297"/>
    </location>
</feature>
<keyword evidence="5 7" id="KW-0472">Membrane</keyword>
<dbReference type="InterPro" id="IPR020846">
    <property type="entry name" value="MFS_dom"/>
</dbReference>
<feature type="transmembrane region" description="Helical" evidence="7">
    <location>
        <begin position="45"/>
        <end position="64"/>
    </location>
</feature>
<evidence type="ECO:0000313" key="10">
    <source>
        <dbReference type="Proteomes" id="UP000504636"/>
    </source>
</evidence>
<feature type="transmembrane region" description="Helical" evidence="7">
    <location>
        <begin position="484"/>
        <end position="503"/>
    </location>
</feature>
<gene>
    <name evidence="9 11" type="ORF">BDZ99DRAFT_514990</name>
</gene>
<dbReference type="SUPFAM" id="SSF103473">
    <property type="entry name" value="MFS general substrate transporter"/>
    <property type="match status" value="1"/>
</dbReference>
<dbReference type="Gene3D" id="1.20.1250.20">
    <property type="entry name" value="MFS general substrate transporter like domains"/>
    <property type="match status" value="1"/>
</dbReference>
<dbReference type="InterPro" id="IPR036259">
    <property type="entry name" value="MFS_trans_sf"/>
</dbReference>
<dbReference type="EMBL" id="MU003693">
    <property type="protein sequence ID" value="KAF2816399.1"/>
    <property type="molecule type" value="Genomic_DNA"/>
</dbReference>
<reference evidence="9 11" key="1">
    <citation type="journal article" date="2020" name="Stud. Mycol.">
        <title>101 Dothideomycetes genomes: a test case for predicting lifestyles and emergence of pathogens.</title>
        <authorList>
            <person name="Haridas S."/>
            <person name="Albert R."/>
            <person name="Binder M."/>
            <person name="Bloem J."/>
            <person name="Labutti K."/>
            <person name="Salamov A."/>
            <person name="Andreopoulos B."/>
            <person name="Baker S."/>
            <person name="Barry K."/>
            <person name="Bills G."/>
            <person name="Bluhm B."/>
            <person name="Cannon C."/>
            <person name="Castanera R."/>
            <person name="Culley D."/>
            <person name="Daum C."/>
            <person name="Ezra D."/>
            <person name="Gonzalez J."/>
            <person name="Henrissat B."/>
            <person name="Kuo A."/>
            <person name="Liang C."/>
            <person name="Lipzen A."/>
            <person name="Lutzoni F."/>
            <person name="Magnuson J."/>
            <person name="Mondo S."/>
            <person name="Nolan M."/>
            <person name="Ohm R."/>
            <person name="Pangilinan J."/>
            <person name="Park H.-J."/>
            <person name="Ramirez L."/>
            <person name="Alfaro M."/>
            <person name="Sun H."/>
            <person name="Tritt A."/>
            <person name="Yoshinaga Y."/>
            <person name="Zwiers L.-H."/>
            <person name="Turgeon B."/>
            <person name="Goodwin S."/>
            <person name="Spatafora J."/>
            <person name="Crous P."/>
            <person name="Grigoriev I."/>
        </authorList>
    </citation>
    <scope>NUCLEOTIDE SEQUENCE</scope>
    <source>
        <strain evidence="9 11">CBS 304.34</strain>
    </source>
</reference>
<feature type="transmembrane region" description="Helical" evidence="7">
    <location>
        <begin position="175"/>
        <end position="196"/>
    </location>
</feature>
<accession>A0A6A6Z6R5</accession>
<protein>
    <submittedName>
        <fullName evidence="9 11">MFS general substrate transporter</fullName>
    </submittedName>
</protein>
<feature type="transmembrane region" description="Helical" evidence="7">
    <location>
        <begin position="355"/>
        <end position="376"/>
    </location>
</feature>
<evidence type="ECO:0000256" key="3">
    <source>
        <dbReference type="ARBA" id="ARBA00022692"/>
    </source>
</evidence>
<dbReference type="GeneID" id="54465822"/>
<feature type="transmembrane region" description="Helical" evidence="7">
    <location>
        <begin position="537"/>
        <end position="555"/>
    </location>
</feature>
<dbReference type="GO" id="GO:0005886">
    <property type="term" value="C:plasma membrane"/>
    <property type="evidence" value="ECO:0007669"/>
    <property type="project" value="TreeGrafter"/>
</dbReference>
<evidence type="ECO:0000256" key="7">
    <source>
        <dbReference type="SAM" id="Phobius"/>
    </source>
</evidence>
<keyword evidence="10" id="KW-1185">Reference proteome</keyword>
<dbReference type="PROSITE" id="PS50850">
    <property type="entry name" value="MFS"/>
    <property type="match status" value="1"/>
</dbReference>
<dbReference type="Pfam" id="PF06609">
    <property type="entry name" value="TRI12"/>
    <property type="match status" value="1"/>
</dbReference>
<evidence type="ECO:0000259" key="8">
    <source>
        <dbReference type="PROSITE" id="PS50850"/>
    </source>
</evidence>
<dbReference type="InterPro" id="IPR010573">
    <property type="entry name" value="MFS_Str1/Tri12-like"/>
</dbReference>
<sequence>MDPEKPQTSSGSVNSKNENGVSRKEHIAEGAPTTPGWPNAGPRGVVTWLGLTGVIFGYISMEMLFLMPSTIQSAISTELGSRSYIYWIGLGLRSVNLIFWVLSGSLSDKYGRKSYLISGFIVTIVGSIICCTVDSIWKIILGTLIEGIGSGQLGNAVAIVSEVVPHKRRPAVQGLLYICPLPFVATSYIVGATIMKNTTWKWVYYTNIIVNVVGLILVTLFYLPPTRNCTVTWRRPSVVLKAALRVDWVGFWLLSLFTILLCIALLWGGFKTHGWDTAAVLVPLMFGLLSLIILATWENWFVKRPLFPKGMFHNLRGYGHILGNAAFASFGYAAVDQIYPTHVKTLYATSDIRQGVLLLPSGFGQIFGAIACGLLARRIGHTQIQLSVSTFLLALFVALLATMTPSTVTPGHAYSLLAATCSGYNRVLSIIMAQFGVADKSIATATAALQISMSMGLAFIVSFYYTIIDSIVGKDLVKDISKAVLRLGLPMTSLPAFILALAAGEQAALLQVPGITPQVIDAGVLALKHVYMHAFRIIYLLGMASSLIALGFALCTRDVTEKMTDEVAVDMSKGEMSLLPLKASEGEPIYE</sequence>
<proteinExistence type="predicted"/>
<evidence type="ECO:0000256" key="6">
    <source>
        <dbReference type="SAM" id="MobiDB-lite"/>
    </source>
</evidence>
<feature type="transmembrane region" description="Helical" evidence="7">
    <location>
        <begin position="84"/>
        <end position="103"/>
    </location>
</feature>
<evidence type="ECO:0000313" key="9">
    <source>
        <dbReference type="EMBL" id="KAF2816399.1"/>
    </source>
</evidence>
<dbReference type="OrthoDB" id="4139357at2759"/>
<feature type="domain" description="Major facilitator superfamily (MFS) profile" evidence="8">
    <location>
        <begin position="45"/>
        <end position="508"/>
    </location>
</feature>
<feature type="compositionally biased region" description="Polar residues" evidence="6">
    <location>
        <begin position="1"/>
        <end position="20"/>
    </location>
</feature>
<feature type="transmembrane region" description="Helical" evidence="7">
    <location>
        <begin position="318"/>
        <end position="335"/>
    </location>
</feature>
<dbReference type="PANTHER" id="PTHR23501">
    <property type="entry name" value="MAJOR FACILITATOR SUPERFAMILY"/>
    <property type="match status" value="1"/>
</dbReference>
<reference evidence="11" key="3">
    <citation type="submission" date="2025-04" db="UniProtKB">
        <authorList>
            <consortium name="RefSeq"/>
        </authorList>
    </citation>
    <scope>IDENTIFICATION</scope>
    <source>
        <strain evidence="11">CBS 304.34</strain>
    </source>
</reference>
<reference evidence="11" key="2">
    <citation type="submission" date="2020-04" db="EMBL/GenBank/DDBJ databases">
        <authorList>
            <consortium name="NCBI Genome Project"/>
        </authorList>
    </citation>
    <scope>NUCLEOTIDE SEQUENCE</scope>
    <source>
        <strain evidence="11">CBS 304.34</strain>
    </source>
</reference>
<feature type="transmembrane region" description="Helical" evidence="7">
    <location>
        <begin position="244"/>
        <end position="267"/>
    </location>
</feature>
<organism evidence="9">
    <name type="scientific">Mytilinidion resinicola</name>
    <dbReference type="NCBI Taxonomy" id="574789"/>
    <lineage>
        <taxon>Eukaryota</taxon>
        <taxon>Fungi</taxon>
        <taxon>Dikarya</taxon>
        <taxon>Ascomycota</taxon>
        <taxon>Pezizomycotina</taxon>
        <taxon>Dothideomycetes</taxon>
        <taxon>Pleosporomycetidae</taxon>
        <taxon>Mytilinidiales</taxon>
        <taxon>Mytilinidiaceae</taxon>
        <taxon>Mytilinidion</taxon>
    </lineage>
</organism>